<dbReference type="OrthoDB" id="7028951at2"/>
<keyword evidence="1" id="KW-0812">Transmembrane</keyword>
<keyword evidence="1" id="KW-1133">Transmembrane helix</keyword>
<organism evidence="3 4">
    <name type="scientific">Devosia epidermidihirudinis</name>
    <dbReference type="NCBI Taxonomy" id="1293439"/>
    <lineage>
        <taxon>Bacteria</taxon>
        <taxon>Pseudomonadati</taxon>
        <taxon>Pseudomonadota</taxon>
        <taxon>Alphaproteobacteria</taxon>
        <taxon>Hyphomicrobiales</taxon>
        <taxon>Devosiaceae</taxon>
        <taxon>Devosia</taxon>
    </lineage>
</organism>
<comment type="caution">
    <text evidence="3">The sequence shown here is derived from an EMBL/GenBank/DDBJ whole genome shotgun (WGS) entry which is preliminary data.</text>
</comment>
<keyword evidence="1" id="KW-0472">Membrane</keyword>
<dbReference type="AlphaFoldDB" id="A0A0F5QD49"/>
<dbReference type="Proteomes" id="UP000033411">
    <property type="component" value="Unassembled WGS sequence"/>
</dbReference>
<name>A0A0F5QD49_9HYPH</name>
<dbReference type="SMART" id="SM00850">
    <property type="entry name" value="LytTR"/>
    <property type="match status" value="1"/>
</dbReference>
<evidence type="ECO:0000313" key="4">
    <source>
        <dbReference type="Proteomes" id="UP000033411"/>
    </source>
</evidence>
<keyword evidence="4" id="KW-1185">Reference proteome</keyword>
<protein>
    <recommendedName>
        <fullName evidence="2">HTH LytTR-type domain-containing protein</fullName>
    </recommendedName>
</protein>
<dbReference type="InterPro" id="IPR007492">
    <property type="entry name" value="LytTR_DNA-bd_dom"/>
</dbReference>
<reference evidence="3 4" key="1">
    <citation type="submission" date="2015-03" db="EMBL/GenBank/DDBJ databases">
        <authorList>
            <person name="Lepp D."/>
            <person name="Hassan Y.I."/>
            <person name="Li X.-Z."/>
            <person name="Zhou T."/>
        </authorList>
    </citation>
    <scope>NUCLEOTIDE SEQUENCE [LARGE SCALE GENOMIC DNA]</scope>
    <source>
        <strain evidence="3 4">E84</strain>
    </source>
</reference>
<feature type="transmembrane region" description="Helical" evidence="1">
    <location>
        <begin position="109"/>
        <end position="127"/>
    </location>
</feature>
<feature type="transmembrane region" description="Helical" evidence="1">
    <location>
        <begin position="77"/>
        <end position="97"/>
    </location>
</feature>
<proteinExistence type="predicted"/>
<dbReference type="GO" id="GO:0003677">
    <property type="term" value="F:DNA binding"/>
    <property type="evidence" value="ECO:0007669"/>
    <property type="project" value="InterPro"/>
</dbReference>
<dbReference type="STRING" id="1293439.WH87_09725"/>
<accession>A0A0F5QD49</accession>
<dbReference type="RefSeq" id="WP_046139802.1">
    <property type="nucleotide sequence ID" value="NZ_LANJ01000016.1"/>
</dbReference>
<evidence type="ECO:0000259" key="2">
    <source>
        <dbReference type="PROSITE" id="PS50930"/>
    </source>
</evidence>
<dbReference type="Gene3D" id="2.40.50.1020">
    <property type="entry name" value="LytTr DNA-binding domain"/>
    <property type="match status" value="1"/>
</dbReference>
<dbReference type="PATRIC" id="fig|1293439.3.peg.1522"/>
<gene>
    <name evidence="3" type="ORF">WH87_09725</name>
</gene>
<evidence type="ECO:0000313" key="3">
    <source>
        <dbReference type="EMBL" id="KKC37929.1"/>
    </source>
</evidence>
<dbReference type="PROSITE" id="PS50930">
    <property type="entry name" value="HTH_LYTTR"/>
    <property type="match status" value="1"/>
</dbReference>
<dbReference type="Pfam" id="PF04397">
    <property type="entry name" value="LytTR"/>
    <property type="match status" value="1"/>
</dbReference>
<feature type="domain" description="HTH LytTR-type" evidence="2">
    <location>
        <begin position="162"/>
        <end position="246"/>
    </location>
</feature>
<sequence length="247" mass="26270">MQAVFTSPRTLVSMAAAVLLLGLSGPFGTLESFDAATRLVYWLAVVVLSYTLSRAVAVAAMTSLAPRITQLPLRVTLSAFIASLPATIVVALVSLVAYSSGDQPSLVRLWLYCLAVALALVSVIAVTERSAPVAELALPAAPVQAAILQRLPLPARGKLSHISVQDHYVDVVTDRGRALILLRLSDAMRETEGVPGLQIHRSHWVALDAVRKPLKIDGKPMVELADGTRLPISRSFLPEARAAGLVS</sequence>
<feature type="transmembrane region" description="Helical" evidence="1">
    <location>
        <begin position="40"/>
        <end position="65"/>
    </location>
</feature>
<evidence type="ECO:0000256" key="1">
    <source>
        <dbReference type="SAM" id="Phobius"/>
    </source>
</evidence>
<dbReference type="EMBL" id="LANJ01000016">
    <property type="protein sequence ID" value="KKC37929.1"/>
    <property type="molecule type" value="Genomic_DNA"/>
</dbReference>